<feature type="transmembrane region" description="Helical" evidence="5">
    <location>
        <begin position="208"/>
        <end position="228"/>
    </location>
</feature>
<dbReference type="Pfam" id="PF00916">
    <property type="entry name" value="Sulfate_transp"/>
    <property type="match status" value="1"/>
</dbReference>
<feature type="transmembrane region" description="Helical" evidence="5">
    <location>
        <begin position="141"/>
        <end position="159"/>
    </location>
</feature>
<evidence type="ECO:0000256" key="1">
    <source>
        <dbReference type="ARBA" id="ARBA00004141"/>
    </source>
</evidence>
<evidence type="ECO:0000313" key="8">
    <source>
        <dbReference type="Proteomes" id="UP001526426"/>
    </source>
</evidence>
<dbReference type="InterPro" id="IPR011547">
    <property type="entry name" value="SLC26A/SulP_dom"/>
</dbReference>
<dbReference type="CDD" id="cd07042">
    <property type="entry name" value="STAS_SulP_like_sulfate_transporter"/>
    <property type="match status" value="1"/>
</dbReference>
<dbReference type="PROSITE" id="PS50801">
    <property type="entry name" value="STAS"/>
    <property type="match status" value="1"/>
</dbReference>
<keyword evidence="2 5" id="KW-0812">Transmembrane</keyword>
<feature type="transmembrane region" description="Helical" evidence="5">
    <location>
        <begin position="21"/>
        <end position="43"/>
    </location>
</feature>
<organism evidence="7 8">
    <name type="scientific">Spirulina subsalsa FACHB-351</name>
    <dbReference type="NCBI Taxonomy" id="234711"/>
    <lineage>
        <taxon>Bacteria</taxon>
        <taxon>Bacillati</taxon>
        <taxon>Cyanobacteriota</taxon>
        <taxon>Cyanophyceae</taxon>
        <taxon>Spirulinales</taxon>
        <taxon>Spirulinaceae</taxon>
        <taxon>Spirulina</taxon>
    </lineage>
</organism>
<feature type="transmembrane region" description="Helical" evidence="5">
    <location>
        <begin position="179"/>
        <end position="201"/>
    </location>
</feature>
<evidence type="ECO:0000256" key="4">
    <source>
        <dbReference type="ARBA" id="ARBA00023136"/>
    </source>
</evidence>
<evidence type="ECO:0000256" key="2">
    <source>
        <dbReference type="ARBA" id="ARBA00022692"/>
    </source>
</evidence>
<feature type="transmembrane region" description="Helical" evidence="5">
    <location>
        <begin position="107"/>
        <end position="129"/>
    </location>
</feature>
<keyword evidence="8" id="KW-1185">Reference proteome</keyword>
<accession>A0ABT3LBC4</accession>
<keyword evidence="3 5" id="KW-1133">Transmembrane helix</keyword>
<comment type="subcellular location">
    <subcellularLocation>
        <location evidence="1">Membrane</location>
        <topology evidence="1">Multi-pass membrane protein</topology>
    </subcellularLocation>
</comment>
<feature type="transmembrane region" description="Helical" evidence="5">
    <location>
        <begin position="401"/>
        <end position="432"/>
    </location>
</feature>
<dbReference type="PANTHER" id="PTHR43310:SF2">
    <property type="entry name" value="SLC26A_SULP TRANSPORTER DOMAIN-CONTAINING PROTEIN"/>
    <property type="match status" value="1"/>
</dbReference>
<sequence>MAVLFSFTEEFQPRNLLSSFLAGWVTGIIGVIRGISYAALIFSGSLGEYLNLGVGIAVYSTAAISIIVALMSSLPGMIATPLAAPTAVLAVLAAAIAQQMQNDPPEVMLLTVMAAIALGSLCTGLFLFLLGICQLGKVISIIPYPVVGGFMAGTGWLLVRGGVQVTCEHPLTWQELPSLLEWSVLSHWGAGFLLALLLLGLTQRYRHYLIMPGTLISAIAIFYLTLFLTHTPLDLARIQGWLLGPFPTGGLWHPLTFSQLPAIHWSLLGQQWGTVATLMFISLVSLVLTNSGIELAVEREIDLNQELQAVGMANIAAGLGGGMAGNQALPSTILVHKMSAAHRLAGVFKTIPCATVLILGAHFLEFFPKPILGGLLFYLGLDLLLQWVYQAAFKFPFWDYAIILLVLIVINTVGFLQGVLVGIALCLLLFVIEYSRVNIIYPVCSVSSSASPQGESWLGLDPSLANHLYYLPLQGFIFFATANQLLDRVQHEVMAVQPHPLRFILLDFQQVTGIDSSTVLNLSKIKKIAANHQIFLGFIGVDDRVQRLLVRGQVLEENNSRIKHFSRVESALIWCRGQLISGG</sequence>
<evidence type="ECO:0000256" key="3">
    <source>
        <dbReference type="ARBA" id="ARBA00022989"/>
    </source>
</evidence>
<dbReference type="InterPro" id="IPR002645">
    <property type="entry name" value="STAS_dom"/>
</dbReference>
<dbReference type="InterPro" id="IPR036513">
    <property type="entry name" value="STAS_dom_sf"/>
</dbReference>
<evidence type="ECO:0000256" key="5">
    <source>
        <dbReference type="SAM" id="Phobius"/>
    </source>
</evidence>
<evidence type="ECO:0000313" key="7">
    <source>
        <dbReference type="EMBL" id="MCW6038808.1"/>
    </source>
</evidence>
<feature type="transmembrane region" description="Helical" evidence="5">
    <location>
        <begin position="271"/>
        <end position="289"/>
    </location>
</feature>
<gene>
    <name evidence="7" type="ORF">K4A83_21415</name>
</gene>
<proteinExistence type="predicted"/>
<comment type="caution">
    <text evidence="7">The sequence shown here is derived from an EMBL/GenBank/DDBJ whole genome shotgun (WGS) entry which is preliminary data.</text>
</comment>
<dbReference type="InterPro" id="IPR052706">
    <property type="entry name" value="Membrane-Transporter-like"/>
</dbReference>
<dbReference type="EMBL" id="JAIHOM010000182">
    <property type="protein sequence ID" value="MCW6038808.1"/>
    <property type="molecule type" value="Genomic_DNA"/>
</dbReference>
<dbReference type="Gene3D" id="3.30.750.24">
    <property type="entry name" value="STAS domain"/>
    <property type="match status" value="1"/>
</dbReference>
<name>A0ABT3LBC4_9CYAN</name>
<evidence type="ECO:0000259" key="6">
    <source>
        <dbReference type="PROSITE" id="PS50801"/>
    </source>
</evidence>
<dbReference type="SUPFAM" id="SSF52091">
    <property type="entry name" value="SpoIIaa-like"/>
    <property type="match status" value="1"/>
</dbReference>
<dbReference type="Proteomes" id="UP001526426">
    <property type="component" value="Unassembled WGS sequence"/>
</dbReference>
<reference evidence="7 8" key="1">
    <citation type="submission" date="2021-08" db="EMBL/GenBank/DDBJ databases">
        <title>Draft genome sequence of Spirulina subsalsa with high tolerance to salinity and hype-accumulation of phycocyanin.</title>
        <authorList>
            <person name="Pei H."/>
            <person name="Jiang L."/>
        </authorList>
    </citation>
    <scope>NUCLEOTIDE SEQUENCE [LARGE SCALE GENOMIC DNA]</scope>
    <source>
        <strain evidence="7 8">FACHB-351</strain>
    </source>
</reference>
<feature type="transmembrane region" description="Helical" evidence="5">
    <location>
        <begin position="82"/>
        <end position="101"/>
    </location>
</feature>
<feature type="transmembrane region" description="Helical" evidence="5">
    <location>
        <begin position="344"/>
        <end position="364"/>
    </location>
</feature>
<dbReference type="PANTHER" id="PTHR43310">
    <property type="entry name" value="SULFATE TRANSPORTER YBAR-RELATED"/>
    <property type="match status" value="1"/>
</dbReference>
<feature type="transmembrane region" description="Helical" evidence="5">
    <location>
        <begin position="370"/>
        <end position="389"/>
    </location>
</feature>
<feature type="transmembrane region" description="Helical" evidence="5">
    <location>
        <begin position="49"/>
        <end position="70"/>
    </location>
</feature>
<feature type="domain" description="STAS" evidence="6">
    <location>
        <begin position="471"/>
        <end position="575"/>
    </location>
</feature>
<dbReference type="Pfam" id="PF01740">
    <property type="entry name" value="STAS"/>
    <property type="match status" value="1"/>
</dbReference>
<protein>
    <submittedName>
        <fullName evidence="7">STAS domain-containing protein</fullName>
    </submittedName>
</protein>
<keyword evidence="4 5" id="KW-0472">Membrane</keyword>